<organism evidence="1 2">
    <name type="scientific">Oldenlandia corymbosa var. corymbosa</name>
    <dbReference type="NCBI Taxonomy" id="529605"/>
    <lineage>
        <taxon>Eukaryota</taxon>
        <taxon>Viridiplantae</taxon>
        <taxon>Streptophyta</taxon>
        <taxon>Embryophyta</taxon>
        <taxon>Tracheophyta</taxon>
        <taxon>Spermatophyta</taxon>
        <taxon>Magnoliopsida</taxon>
        <taxon>eudicotyledons</taxon>
        <taxon>Gunneridae</taxon>
        <taxon>Pentapetalae</taxon>
        <taxon>asterids</taxon>
        <taxon>lamiids</taxon>
        <taxon>Gentianales</taxon>
        <taxon>Rubiaceae</taxon>
        <taxon>Rubioideae</taxon>
        <taxon>Spermacoceae</taxon>
        <taxon>Hedyotis-Oldenlandia complex</taxon>
        <taxon>Oldenlandia</taxon>
    </lineage>
</organism>
<dbReference type="EMBL" id="OX459121">
    <property type="protein sequence ID" value="CAI9101418.1"/>
    <property type="molecule type" value="Genomic_DNA"/>
</dbReference>
<evidence type="ECO:0000313" key="1">
    <source>
        <dbReference type="EMBL" id="CAI9101418.1"/>
    </source>
</evidence>
<gene>
    <name evidence="1" type="ORF">OLC1_LOCUS11008</name>
</gene>
<dbReference type="AlphaFoldDB" id="A0AAV1D1P6"/>
<reference evidence="1" key="1">
    <citation type="submission" date="2023-03" db="EMBL/GenBank/DDBJ databases">
        <authorList>
            <person name="Julca I."/>
        </authorList>
    </citation>
    <scope>NUCLEOTIDE SEQUENCE</scope>
</reference>
<sequence>MMEVVVNEDDPEATLEIRDDNYYLVSQSHRRPSEWRDPEVWEKYWQEMHDSQGYEVRTNLDITFIAQIMPWDFKEGGEILPFFHEICEDCIQHYNDNHEGRKYREYANVVDYACIL</sequence>
<proteinExistence type="predicted"/>
<name>A0AAV1D1P6_OLDCO</name>
<accession>A0AAV1D1P6</accession>
<protein>
    <submittedName>
        <fullName evidence="1">OLC1v1038741C1</fullName>
    </submittedName>
</protein>
<keyword evidence="2" id="KW-1185">Reference proteome</keyword>
<dbReference type="Proteomes" id="UP001161247">
    <property type="component" value="Chromosome 4"/>
</dbReference>
<evidence type="ECO:0000313" key="2">
    <source>
        <dbReference type="Proteomes" id="UP001161247"/>
    </source>
</evidence>